<evidence type="ECO:0000256" key="12">
    <source>
        <dbReference type="ARBA" id="ARBA00023065"/>
    </source>
</evidence>
<dbReference type="AlphaFoldDB" id="A0AAJ7E073"/>
<evidence type="ECO:0000256" key="6">
    <source>
        <dbReference type="ARBA" id="ARBA00022607"/>
    </source>
</evidence>
<evidence type="ECO:0000313" key="20">
    <source>
        <dbReference type="RefSeq" id="XP_011502877.1"/>
    </source>
</evidence>
<feature type="transmembrane region" description="Helical" evidence="18">
    <location>
        <begin position="54"/>
        <end position="76"/>
    </location>
</feature>
<keyword evidence="15" id="KW-0325">Glycoprotein</keyword>
<dbReference type="KEGG" id="csol:105366217"/>
<dbReference type="GO" id="GO:0001671">
    <property type="term" value="F:ATPase activator activity"/>
    <property type="evidence" value="ECO:0007669"/>
    <property type="project" value="UniProtKB-ARBA"/>
</dbReference>
<comment type="similarity">
    <text evidence="2">Belongs to the X(+)/potassium ATPases subunit beta family.</text>
</comment>
<keyword evidence="4" id="KW-1003">Cell membrane</keyword>
<dbReference type="Proteomes" id="UP000695007">
    <property type="component" value="Unplaced"/>
</dbReference>
<keyword evidence="5" id="KW-0633">Potassium transport</keyword>
<evidence type="ECO:0000256" key="18">
    <source>
        <dbReference type="SAM" id="Phobius"/>
    </source>
</evidence>
<evidence type="ECO:0000256" key="4">
    <source>
        <dbReference type="ARBA" id="ARBA00022475"/>
    </source>
</evidence>
<evidence type="ECO:0000256" key="10">
    <source>
        <dbReference type="ARBA" id="ARBA00022989"/>
    </source>
</evidence>
<keyword evidence="16" id="KW-0739">Sodium transport</keyword>
<keyword evidence="19" id="KW-1185">Reference proteome</keyword>
<dbReference type="Gene3D" id="2.60.40.1660">
    <property type="entry name" value="Na, k-atpase alpha subunit"/>
    <property type="match status" value="1"/>
</dbReference>
<keyword evidence="12" id="KW-0406">Ion transport</keyword>
<evidence type="ECO:0000256" key="17">
    <source>
        <dbReference type="ARBA" id="ARBA00025540"/>
    </source>
</evidence>
<dbReference type="InterPro" id="IPR000402">
    <property type="entry name" value="Na/K_ATPase_sub_beta"/>
</dbReference>
<evidence type="ECO:0000256" key="3">
    <source>
        <dbReference type="ARBA" id="ARBA00022448"/>
    </source>
</evidence>
<evidence type="ECO:0000256" key="11">
    <source>
        <dbReference type="ARBA" id="ARBA00023053"/>
    </source>
</evidence>
<keyword evidence="10 18" id="KW-1133">Transmembrane helix</keyword>
<dbReference type="InterPro" id="IPR038702">
    <property type="entry name" value="Na/K_ATPase_sub_beta_sf"/>
</dbReference>
<keyword evidence="13 18" id="KW-0472">Membrane</keyword>
<dbReference type="PANTHER" id="PTHR11523">
    <property type="entry name" value="SODIUM/POTASSIUM-DEPENDENT ATPASE BETA SUBUNIT"/>
    <property type="match status" value="1"/>
</dbReference>
<evidence type="ECO:0000256" key="9">
    <source>
        <dbReference type="ARBA" id="ARBA00022968"/>
    </source>
</evidence>
<gene>
    <name evidence="20" type="primary">LOC105366217</name>
</gene>
<comment type="subcellular location">
    <subcellularLocation>
        <location evidence="1">Cell membrane</location>
        <topology evidence="1">Single-pass type II membrane protein</topology>
    </subcellularLocation>
</comment>
<dbReference type="FunFam" id="2.60.40.1660:FF:000004">
    <property type="entry name" value="sodium/potassium-transporting ATPase subunit beta-2"/>
    <property type="match status" value="1"/>
</dbReference>
<reference evidence="20" key="1">
    <citation type="submission" date="2025-08" db="UniProtKB">
        <authorList>
            <consortium name="RefSeq"/>
        </authorList>
    </citation>
    <scope>IDENTIFICATION</scope>
</reference>
<name>A0AAJ7E073_9HYME</name>
<dbReference type="GeneID" id="105366217"/>
<dbReference type="RefSeq" id="XP_011502877.1">
    <property type="nucleotide sequence ID" value="XM_011504575.1"/>
</dbReference>
<evidence type="ECO:0000313" key="19">
    <source>
        <dbReference type="Proteomes" id="UP000695007"/>
    </source>
</evidence>
<dbReference type="GO" id="GO:0006883">
    <property type="term" value="P:intracellular sodium ion homeostasis"/>
    <property type="evidence" value="ECO:0007669"/>
    <property type="project" value="TreeGrafter"/>
</dbReference>
<dbReference type="GO" id="GO:1990573">
    <property type="term" value="P:potassium ion import across plasma membrane"/>
    <property type="evidence" value="ECO:0007669"/>
    <property type="project" value="TreeGrafter"/>
</dbReference>
<evidence type="ECO:0000256" key="15">
    <source>
        <dbReference type="ARBA" id="ARBA00023180"/>
    </source>
</evidence>
<protein>
    <submittedName>
        <fullName evidence="20">Sodium/potassium-transporting ATPase subunit beta-2-like</fullName>
    </submittedName>
</protein>
<evidence type="ECO:0000256" key="1">
    <source>
        <dbReference type="ARBA" id="ARBA00004401"/>
    </source>
</evidence>
<evidence type="ECO:0000256" key="13">
    <source>
        <dbReference type="ARBA" id="ARBA00023136"/>
    </source>
</evidence>
<sequence length="324" mass="37108">MGVGPREGPLEPGDIYMPRADTRTKWQIIKDAIYNPTEGTIFGHTKKRWGIVGLFYLIFYSVLAVLCAICMMGLLATIDENRPTYTLDSSIIGTNPGLGFRPTPDNIKERSLIWYSSSNATQIKRWVTLLNVFLEKYLNKTKLISAGRNQVICDYDKPPKKGKVCTVDVNSWGPCTSTLNYGYNNSSPCVFIKLNKIYDWVPEFYNDTKNLPNDMPQDLKNHIRGLDKSKLNTIWLSCMGIDPHDKEAIGELEYYPKFRGFPGYYYPYLNLPEYLSPVIAVHFKRPQRNKVISIECRAWSKNIIYKHDKGIQSGSVHLEILIDD</sequence>
<evidence type="ECO:0000256" key="2">
    <source>
        <dbReference type="ARBA" id="ARBA00005876"/>
    </source>
</evidence>
<comment type="function">
    <text evidence="17">This is the non-catalytic component of the active enzyme, which catalyzes the hydrolysis of ATP coupled with the exchange of Na(+) and K(+) ions across the plasma membrane. The beta subunit regulates, through assembly of alpha/beta heterodimers, the number of sodium pumps transported to the plasma membrane.</text>
</comment>
<proteinExistence type="inferred from homology"/>
<keyword evidence="11" id="KW-0915">Sodium</keyword>
<keyword evidence="14" id="KW-1015">Disulfide bond</keyword>
<keyword evidence="9" id="KW-0735">Signal-anchor</keyword>
<keyword evidence="7 18" id="KW-0812">Transmembrane</keyword>
<evidence type="ECO:0000256" key="8">
    <source>
        <dbReference type="ARBA" id="ARBA00022958"/>
    </source>
</evidence>
<dbReference type="GO" id="GO:0030007">
    <property type="term" value="P:intracellular potassium ion homeostasis"/>
    <property type="evidence" value="ECO:0007669"/>
    <property type="project" value="TreeGrafter"/>
</dbReference>
<keyword evidence="8" id="KW-0630">Potassium</keyword>
<dbReference type="Pfam" id="PF00287">
    <property type="entry name" value="Na_K-ATPase"/>
    <property type="match status" value="1"/>
</dbReference>
<dbReference type="GO" id="GO:0005890">
    <property type="term" value="C:sodium:potassium-exchanging ATPase complex"/>
    <property type="evidence" value="ECO:0007669"/>
    <property type="project" value="InterPro"/>
</dbReference>
<dbReference type="GO" id="GO:0036376">
    <property type="term" value="P:sodium ion export across plasma membrane"/>
    <property type="evidence" value="ECO:0007669"/>
    <property type="project" value="TreeGrafter"/>
</dbReference>
<keyword evidence="6" id="KW-0740">Sodium/potassium transport</keyword>
<evidence type="ECO:0000256" key="16">
    <source>
        <dbReference type="ARBA" id="ARBA00023201"/>
    </source>
</evidence>
<evidence type="ECO:0000256" key="5">
    <source>
        <dbReference type="ARBA" id="ARBA00022538"/>
    </source>
</evidence>
<accession>A0AAJ7E073</accession>
<organism evidence="19 20">
    <name type="scientific">Ceratosolen solmsi marchali</name>
    <dbReference type="NCBI Taxonomy" id="326594"/>
    <lineage>
        <taxon>Eukaryota</taxon>
        <taxon>Metazoa</taxon>
        <taxon>Ecdysozoa</taxon>
        <taxon>Arthropoda</taxon>
        <taxon>Hexapoda</taxon>
        <taxon>Insecta</taxon>
        <taxon>Pterygota</taxon>
        <taxon>Neoptera</taxon>
        <taxon>Endopterygota</taxon>
        <taxon>Hymenoptera</taxon>
        <taxon>Apocrita</taxon>
        <taxon>Proctotrupomorpha</taxon>
        <taxon>Chalcidoidea</taxon>
        <taxon>Agaonidae</taxon>
        <taxon>Agaoninae</taxon>
        <taxon>Ceratosolen</taxon>
    </lineage>
</organism>
<evidence type="ECO:0000256" key="14">
    <source>
        <dbReference type="ARBA" id="ARBA00023157"/>
    </source>
</evidence>
<evidence type="ECO:0000256" key="7">
    <source>
        <dbReference type="ARBA" id="ARBA00022692"/>
    </source>
</evidence>
<dbReference type="PANTHER" id="PTHR11523:SF46">
    <property type="entry name" value="SODIUM_POTASSIUM-TRANSPORTING ATPASE SUBUNIT BETA-2"/>
    <property type="match status" value="1"/>
</dbReference>
<keyword evidence="3" id="KW-0813">Transport</keyword>